<dbReference type="RefSeq" id="WP_013169986.1">
    <property type="nucleotide sequence ID" value="NC_014218.1"/>
</dbReference>
<name>D7BNI9_ARCHD</name>
<dbReference type="HOGENOM" id="CLU_134416_1_1_11"/>
<feature type="domain" description="Rv2175c C-terminal" evidence="1">
    <location>
        <begin position="66"/>
        <end position="114"/>
    </location>
</feature>
<dbReference type="Proteomes" id="UP000000376">
    <property type="component" value="Chromosome"/>
</dbReference>
<dbReference type="Pfam" id="PF18367">
    <property type="entry name" value="Rv2175c_C"/>
    <property type="match status" value="1"/>
</dbReference>
<dbReference type="AlphaFoldDB" id="D7BNI9"/>
<proteinExistence type="predicted"/>
<dbReference type="InterPro" id="IPR041098">
    <property type="entry name" value="Rv2175c_C"/>
</dbReference>
<dbReference type="eggNOG" id="ENOG5032W34">
    <property type="taxonomic scope" value="Bacteria"/>
</dbReference>
<evidence type="ECO:0000313" key="2">
    <source>
        <dbReference type="EMBL" id="ADH92488.1"/>
    </source>
</evidence>
<dbReference type="OrthoDB" id="3784042at2"/>
<organism evidence="2 3">
    <name type="scientific">Arcanobacterium haemolyticum (strain ATCC 9345 / DSM 20595 / CCM 5947 / CCUG 17215 / LMG 16163 / NBRC 15585 / NCTC 8452 / 11018)</name>
    <dbReference type="NCBI Taxonomy" id="644284"/>
    <lineage>
        <taxon>Bacteria</taxon>
        <taxon>Bacillati</taxon>
        <taxon>Actinomycetota</taxon>
        <taxon>Actinomycetes</taxon>
        <taxon>Actinomycetales</taxon>
        <taxon>Actinomycetaceae</taxon>
        <taxon>Arcanobacterium</taxon>
    </lineage>
</organism>
<evidence type="ECO:0000313" key="3">
    <source>
        <dbReference type="Proteomes" id="UP000000376"/>
    </source>
</evidence>
<evidence type="ECO:0000259" key="1">
    <source>
        <dbReference type="Pfam" id="PF18367"/>
    </source>
</evidence>
<accession>D7BNI9</accession>
<dbReference type="EMBL" id="CP002045">
    <property type="protein sequence ID" value="ADH92488.1"/>
    <property type="molecule type" value="Genomic_DNA"/>
</dbReference>
<dbReference type="KEGG" id="ahe:Arch_0756"/>
<keyword evidence="3" id="KW-1185">Reference proteome</keyword>
<dbReference type="STRING" id="644284.Arch_0756"/>
<protein>
    <recommendedName>
        <fullName evidence="1">Rv2175c C-terminal domain-containing protein</fullName>
    </recommendedName>
</protein>
<reference evidence="2 3" key="1">
    <citation type="journal article" date="2010" name="Stand. Genomic Sci.">
        <title>Complete genome sequence of Arcanobacterium haemolyticum type strain (11018).</title>
        <authorList>
            <person name="Yasawong M."/>
            <person name="Teshima H."/>
            <person name="Lapidus A."/>
            <person name="Nolan M."/>
            <person name="Lucas S."/>
            <person name="Glavina Del Rio T."/>
            <person name="Tice H."/>
            <person name="Cheng J."/>
            <person name="Bruce D."/>
            <person name="Detter C."/>
            <person name="Tapia R."/>
            <person name="Han C."/>
            <person name="Goodwin L."/>
            <person name="Pitluck S."/>
            <person name="Liolios K."/>
            <person name="Ivanova N."/>
            <person name="Mavromatis K."/>
            <person name="Mikhailova N."/>
            <person name="Pati A."/>
            <person name="Chen A."/>
            <person name="Palaniappan K."/>
            <person name="Land M."/>
            <person name="Hauser L."/>
            <person name="Chang Y."/>
            <person name="Jeffries C."/>
            <person name="Rohde M."/>
            <person name="Sikorski J."/>
            <person name="Pukall R."/>
            <person name="Goker M."/>
            <person name="Woyke T."/>
            <person name="Bristow J."/>
            <person name="Eisen J."/>
            <person name="Markowitz V."/>
            <person name="Hugenholtz P."/>
            <person name="Kyrpides N."/>
            <person name="Klenk H."/>
        </authorList>
    </citation>
    <scope>NUCLEOTIDE SEQUENCE [LARGE SCALE GENOMIC DNA]</scope>
    <source>
        <strain evidence="3">ATCC 9345 / DSM 20595 / CCUG 17215 / LMG 16163 / NBRC 15585 / NCTC 8452 / 11018</strain>
    </source>
</reference>
<sequence>MIKEPGYDEWLSIPEIADILNLRQRDVRTAVADHRLVAIRRGENNAWAINGGQIIVKDGEAKILPSLHGTLIALQDAGFSSDESLAWLLRHDEELECAPLHALRDGKTHAVRRVIIGLAF</sequence>
<gene>
    <name evidence="2" type="ordered locus">Arch_0756</name>
</gene>